<dbReference type="EMBL" id="DYDO01000006">
    <property type="protein sequence ID" value="DBA23251.1"/>
    <property type="molecule type" value="Genomic_DNA"/>
</dbReference>
<dbReference type="Proteomes" id="UP001181693">
    <property type="component" value="Unassembled WGS sequence"/>
</dbReference>
<sequence length="110" mass="12266">MDAVQVNMPFVCCICSVCRANCRRGTAFLLLLTKTLKSPLMKLLNNTFMNSKGKSDTNVFILYSISFLTFTTRVQLCLKLLCPYSVACLKGSAPFESEYMCVVALQICNL</sequence>
<gene>
    <name evidence="1" type="ORF">GDO54_014182</name>
</gene>
<evidence type="ECO:0000313" key="1">
    <source>
        <dbReference type="EMBL" id="DBA23251.1"/>
    </source>
</evidence>
<protein>
    <submittedName>
        <fullName evidence="1">Uncharacterized protein</fullName>
    </submittedName>
</protein>
<keyword evidence="2" id="KW-1185">Reference proteome</keyword>
<evidence type="ECO:0000313" key="2">
    <source>
        <dbReference type="Proteomes" id="UP001181693"/>
    </source>
</evidence>
<proteinExistence type="predicted"/>
<accession>A0AAV2ZXH3</accession>
<comment type="caution">
    <text evidence="1">The sequence shown here is derived from an EMBL/GenBank/DDBJ whole genome shotgun (WGS) entry which is preliminary data.</text>
</comment>
<reference evidence="1" key="1">
    <citation type="thesis" date="2020" institute="ProQuest LLC" country="789 East Eisenhower Parkway, Ann Arbor, MI, USA">
        <title>Comparative Genomics and Chromosome Evolution.</title>
        <authorList>
            <person name="Mudd A.B."/>
        </authorList>
    </citation>
    <scope>NUCLEOTIDE SEQUENCE</scope>
    <source>
        <strain evidence="1">1538</strain>
        <tissue evidence="1">Blood</tissue>
    </source>
</reference>
<name>A0AAV2ZXH3_PYXAD</name>
<organism evidence="1 2">
    <name type="scientific">Pyxicephalus adspersus</name>
    <name type="common">African bullfrog</name>
    <dbReference type="NCBI Taxonomy" id="30357"/>
    <lineage>
        <taxon>Eukaryota</taxon>
        <taxon>Metazoa</taxon>
        <taxon>Chordata</taxon>
        <taxon>Craniata</taxon>
        <taxon>Vertebrata</taxon>
        <taxon>Euteleostomi</taxon>
        <taxon>Amphibia</taxon>
        <taxon>Batrachia</taxon>
        <taxon>Anura</taxon>
        <taxon>Neobatrachia</taxon>
        <taxon>Ranoidea</taxon>
        <taxon>Pyxicephalidae</taxon>
        <taxon>Pyxicephalinae</taxon>
        <taxon>Pyxicephalus</taxon>
    </lineage>
</organism>
<dbReference type="AlphaFoldDB" id="A0AAV2ZXH3"/>